<feature type="transmembrane region" description="Helical" evidence="9">
    <location>
        <begin position="20"/>
        <end position="42"/>
    </location>
</feature>
<evidence type="ECO:0000313" key="10">
    <source>
        <dbReference type="EMBL" id="PXX48114.1"/>
    </source>
</evidence>
<feature type="transmembrane region" description="Helical" evidence="9">
    <location>
        <begin position="318"/>
        <end position="335"/>
    </location>
</feature>
<evidence type="ECO:0000256" key="1">
    <source>
        <dbReference type="ARBA" id="ARBA00004651"/>
    </source>
</evidence>
<keyword evidence="11" id="KW-1185">Reference proteome</keyword>
<proteinExistence type="inferred from homology"/>
<evidence type="ECO:0000256" key="3">
    <source>
        <dbReference type="ARBA" id="ARBA00022448"/>
    </source>
</evidence>
<evidence type="ECO:0000256" key="4">
    <source>
        <dbReference type="ARBA" id="ARBA00022475"/>
    </source>
</evidence>
<feature type="transmembrane region" description="Helical" evidence="9">
    <location>
        <begin position="240"/>
        <end position="264"/>
    </location>
</feature>
<evidence type="ECO:0000313" key="11">
    <source>
        <dbReference type="Proteomes" id="UP000248395"/>
    </source>
</evidence>
<feature type="transmembrane region" description="Helical" evidence="9">
    <location>
        <begin position="382"/>
        <end position="403"/>
    </location>
</feature>
<keyword evidence="6 8" id="KW-1133">Transmembrane helix</keyword>
<evidence type="ECO:0000256" key="8">
    <source>
        <dbReference type="PIRNR" id="PIRNR005353"/>
    </source>
</evidence>
<feature type="transmembrane region" description="Helical" evidence="9">
    <location>
        <begin position="169"/>
        <end position="189"/>
    </location>
</feature>
<evidence type="ECO:0000256" key="5">
    <source>
        <dbReference type="ARBA" id="ARBA00022692"/>
    </source>
</evidence>
<feature type="transmembrane region" description="Helical" evidence="9">
    <location>
        <begin position="342"/>
        <end position="362"/>
    </location>
</feature>
<feature type="transmembrane region" description="Helical" evidence="9">
    <location>
        <begin position="131"/>
        <end position="149"/>
    </location>
</feature>
<keyword evidence="4 8" id="KW-1003">Cell membrane</keyword>
<name>A0A318JHM5_9NEIS</name>
<feature type="transmembrane region" description="Helical" evidence="9">
    <location>
        <begin position="196"/>
        <end position="220"/>
    </location>
</feature>
<dbReference type="InterPro" id="IPR006043">
    <property type="entry name" value="NCS2"/>
</dbReference>
<evidence type="ECO:0000256" key="7">
    <source>
        <dbReference type="ARBA" id="ARBA00023136"/>
    </source>
</evidence>
<protein>
    <submittedName>
        <fullName evidence="10">AGZA family xanthine/uracil permease-like MFS transporter</fullName>
    </submittedName>
</protein>
<dbReference type="PANTHER" id="PTHR43337:SF1">
    <property type="entry name" value="XANTHINE_URACIL PERMEASE C887.17-RELATED"/>
    <property type="match status" value="1"/>
</dbReference>
<comment type="similarity">
    <text evidence="2 8">Belongs to the nucleobase:cation symporter-2 (NCS2) (TC 2.A.40) family. Azg-like subfamily.</text>
</comment>
<dbReference type="PIRSF" id="PIRSF005353">
    <property type="entry name" value="PbuG"/>
    <property type="match status" value="1"/>
</dbReference>
<gene>
    <name evidence="10" type="ORF">DFR38_108206</name>
</gene>
<dbReference type="OrthoDB" id="9808458at2"/>
<feature type="transmembrane region" description="Helical" evidence="9">
    <location>
        <begin position="97"/>
        <end position="119"/>
    </location>
</feature>
<feature type="transmembrane region" description="Helical" evidence="9">
    <location>
        <begin position="284"/>
        <end position="306"/>
    </location>
</feature>
<organism evidence="10 11">
    <name type="scientific">Aquitalea magnusonii</name>
    <dbReference type="NCBI Taxonomy" id="332411"/>
    <lineage>
        <taxon>Bacteria</taxon>
        <taxon>Pseudomonadati</taxon>
        <taxon>Pseudomonadota</taxon>
        <taxon>Betaproteobacteria</taxon>
        <taxon>Neisseriales</taxon>
        <taxon>Chromobacteriaceae</taxon>
        <taxon>Aquitalea</taxon>
    </lineage>
</organism>
<dbReference type="EMBL" id="QJKC01000008">
    <property type="protein sequence ID" value="PXX48114.1"/>
    <property type="molecule type" value="Genomic_DNA"/>
</dbReference>
<dbReference type="Proteomes" id="UP000248395">
    <property type="component" value="Unassembled WGS sequence"/>
</dbReference>
<comment type="subcellular location">
    <subcellularLocation>
        <location evidence="1 8">Cell membrane</location>
        <topology evidence="1 8">Multi-pass membrane protein</topology>
    </subcellularLocation>
</comment>
<comment type="caution">
    <text evidence="10">The sequence shown here is derived from an EMBL/GenBank/DDBJ whole genome shotgun (WGS) entry which is preliminary data.</text>
</comment>
<sequence length="432" mass="45220">MQLLESFFKLREHGTSVKTEVIAGFTTFLTMAYIILVNPLILSATGMDLNAVFVATCLAAALGTAIMGLVANYPMALAPGMGLNAYFTFSVVKGMGIPWQAALGAVFISGIVFLAVSLFKVREAIVNAIPRSLKFAISAGVGMFLAIIALKDAGVIAAHPATYLTLGNIHNPTTLLAILGFFLIVALEYRKVPGSIIIGILVVTALSIALGLSKFEGIFAPVPSMEPTFMKMDLHGAMSAGLVGVIFVFFFVDLFDTTGTLVGVSHRAGLLDKDGKLPRLKRALLADSVAITAGAIMGTSSTTAYIESAAGTAVGGRTGLTATVVAILFLACLWISPLAKTVPAYATAPALCYVAVLMARGLAEIDWNDLTESAPAVMTALAMPFTFSIADGIAFGFISYAVIKILAGRFADLKPAVVVIAALWIFKLAFFA</sequence>
<keyword evidence="5 8" id="KW-0812">Transmembrane</keyword>
<dbReference type="RefSeq" id="WP_059284933.1">
    <property type="nucleotide sequence ID" value="NZ_LNQU01000011.1"/>
</dbReference>
<evidence type="ECO:0000256" key="2">
    <source>
        <dbReference type="ARBA" id="ARBA00005697"/>
    </source>
</evidence>
<keyword evidence="7 8" id="KW-0472">Membrane</keyword>
<accession>A0A318JHM5</accession>
<dbReference type="PANTHER" id="PTHR43337">
    <property type="entry name" value="XANTHINE/URACIL PERMEASE C887.17-RELATED"/>
    <property type="match status" value="1"/>
</dbReference>
<feature type="transmembrane region" description="Helical" evidence="9">
    <location>
        <begin position="49"/>
        <end position="77"/>
    </location>
</feature>
<evidence type="ECO:0000256" key="6">
    <source>
        <dbReference type="ARBA" id="ARBA00022989"/>
    </source>
</evidence>
<keyword evidence="3 8" id="KW-0813">Transport</keyword>
<evidence type="ECO:0000256" key="9">
    <source>
        <dbReference type="SAM" id="Phobius"/>
    </source>
</evidence>
<feature type="transmembrane region" description="Helical" evidence="9">
    <location>
        <begin position="415"/>
        <end position="431"/>
    </location>
</feature>
<dbReference type="GO" id="GO:0005345">
    <property type="term" value="F:purine nucleobase transmembrane transporter activity"/>
    <property type="evidence" value="ECO:0007669"/>
    <property type="project" value="TreeGrafter"/>
</dbReference>
<dbReference type="GO" id="GO:0005886">
    <property type="term" value="C:plasma membrane"/>
    <property type="evidence" value="ECO:0007669"/>
    <property type="project" value="UniProtKB-SubCell"/>
</dbReference>
<dbReference type="Pfam" id="PF00860">
    <property type="entry name" value="Xan_ur_permease"/>
    <property type="match status" value="1"/>
</dbReference>
<dbReference type="InterPro" id="IPR045018">
    <property type="entry name" value="Azg-like"/>
</dbReference>
<dbReference type="InterPro" id="IPR026033">
    <property type="entry name" value="Azg-like_bact_archaea"/>
</dbReference>
<reference evidence="10 11" key="1">
    <citation type="submission" date="2018-05" db="EMBL/GenBank/DDBJ databases">
        <title>Genomic Encyclopedia of Type Strains, Phase IV (KMG-IV): sequencing the most valuable type-strain genomes for metagenomic binning, comparative biology and taxonomic classification.</title>
        <authorList>
            <person name="Goeker M."/>
        </authorList>
    </citation>
    <scope>NUCLEOTIDE SEQUENCE [LARGE SCALE GENOMIC DNA]</scope>
    <source>
        <strain evidence="10 11">DSM 25134</strain>
    </source>
</reference>
<dbReference type="AlphaFoldDB" id="A0A318JHM5"/>